<gene>
    <name evidence="17" type="primary">pepN</name>
    <name evidence="17" type="ORF">F7O44_17175</name>
</gene>
<evidence type="ECO:0000256" key="12">
    <source>
        <dbReference type="ARBA" id="ARBA00029811"/>
    </source>
</evidence>
<dbReference type="Gene3D" id="2.60.40.1730">
    <property type="entry name" value="tricorn interacting facor f3 domain"/>
    <property type="match status" value="1"/>
</dbReference>
<evidence type="ECO:0000259" key="14">
    <source>
        <dbReference type="Pfam" id="PF01433"/>
    </source>
</evidence>
<dbReference type="GO" id="GO:0005737">
    <property type="term" value="C:cytoplasm"/>
    <property type="evidence" value="ECO:0007669"/>
    <property type="project" value="TreeGrafter"/>
</dbReference>
<evidence type="ECO:0000256" key="13">
    <source>
        <dbReference type="ARBA" id="ARBA00031533"/>
    </source>
</evidence>
<comment type="similarity">
    <text evidence="3">Belongs to the peptidase M1 family.</text>
</comment>
<evidence type="ECO:0000256" key="10">
    <source>
        <dbReference type="ARBA" id="ARBA00022833"/>
    </source>
</evidence>
<evidence type="ECO:0000313" key="17">
    <source>
        <dbReference type="EMBL" id="NDL58805.1"/>
    </source>
</evidence>
<dbReference type="GO" id="GO:0016285">
    <property type="term" value="F:alanyl aminopeptidase activity"/>
    <property type="evidence" value="ECO:0007669"/>
    <property type="project" value="UniProtKB-EC"/>
</dbReference>
<feature type="domain" description="Peptidase M1 membrane alanine aminopeptidase" evidence="14">
    <location>
        <begin position="233"/>
        <end position="444"/>
    </location>
</feature>
<dbReference type="SUPFAM" id="SSF55486">
    <property type="entry name" value="Metalloproteases ('zincins'), catalytic domain"/>
    <property type="match status" value="1"/>
</dbReference>
<dbReference type="Gene3D" id="1.10.390.10">
    <property type="entry name" value="Neutral Protease Domain 2"/>
    <property type="match status" value="1"/>
</dbReference>
<evidence type="ECO:0000259" key="16">
    <source>
        <dbReference type="Pfam" id="PF17900"/>
    </source>
</evidence>
<evidence type="ECO:0000256" key="8">
    <source>
        <dbReference type="ARBA" id="ARBA00022723"/>
    </source>
</evidence>
<evidence type="ECO:0000256" key="2">
    <source>
        <dbReference type="ARBA" id="ARBA00001947"/>
    </source>
</evidence>
<dbReference type="InterPro" id="IPR050344">
    <property type="entry name" value="Peptidase_M1_aminopeptidases"/>
</dbReference>
<dbReference type="InterPro" id="IPR042097">
    <property type="entry name" value="Aminopeptidase_N-like_N_sf"/>
</dbReference>
<name>A0A7K3M6D0_9ACTN</name>
<dbReference type="NCBIfam" id="TIGR02412">
    <property type="entry name" value="pepN_strep_liv"/>
    <property type="match status" value="1"/>
</dbReference>
<dbReference type="FunFam" id="1.10.390.10:FF:000004">
    <property type="entry name" value="Aminopeptidase N"/>
    <property type="match status" value="1"/>
</dbReference>
<dbReference type="GO" id="GO:0005615">
    <property type="term" value="C:extracellular space"/>
    <property type="evidence" value="ECO:0007669"/>
    <property type="project" value="TreeGrafter"/>
</dbReference>
<dbReference type="PANTHER" id="PTHR11533">
    <property type="entry name" value="PROTEASE M1 ZINC METALLOPROTEASE"/>
    <property type="match status" value="1"/>
</dbReference>
<dbReference type="Proteomes" id="UP000460435">
    <property type="component" value="Unassembled WGS sequence"/>
</dbReference>
<dbReference type="RefSeq" id="WP_162451522.1">
    <property type="nucleotide sequence ID" value="NZ_WLZY01000006.1"/>
</dbReference>
<evidence type="ECO:0000256" key="3">
    <source>
        <dbReference type="ARBA" id="ARBA00010136"/>
    </source>
</evidence>
<dbReference type="GO" id="GO:0070006">
    <property type="term" value="F:metalloaminopeptidase activity"/>
    <property type="evidence" value="ECO:0007669"/>
    <property type="project" value="TreeGrafter"/>
</dbReference>
<evidence type="ECO:0000313" key="18">
    <source>
        <dbReference type="Proteomes" id="UP000460435"/>
    </source>
</evidence>
<protein>
    <recommendedName>
        <fullName evidence="5">Aminopeptidase N</fullName>
        <ecNumber evidence="4">3.4.11.2</ecNumber>
    </recommendedName>
    <alternativeName>
        <fullName evidence="12">Alanine aminopeptidase</fullName>
    </alternativeName>
    <alternativeName>
        <fullName evidence="13">Lysyl aminopeptidase</fullName>
    </alternativeName>
</protein>
<dbReference type="GO" id="GO:0016020">
    <property type="term" value="C:membrane"/>
    <property type="evidence" value="ECO:0007669"/>
    <property type="project" value="TreeGrafter"/>
</dbReference>
<dbReference type="CDD" id="cd09602">
    <property type="entry name" value="M1_APN"/>
    <property type="match status" value="1"/>
</dbReference>
<evidence type="ECO:0000256" key="7">
    <source>
        <dbReference type="ARBA" id="ARBA00022670"/>
    </source>
</evidence>
<feature type="domain" description="Aminopeptidase N-like N-terminal" evidence="16">
    <location>
        <begin position="23"/>
        <end position="190"/>
    </location>
</feature>
<keyword evidence="11" id="KW-0482">Metalloprotease</keyword>
<dbReference type="GO" id="GO:0042277">
    <property type="term" value="F:peptide binding"/>
    <property type="evidence" value="ECO:0007669"/>
    <property type="project" value="TreeGrafter"/>
</dbReference>
<evidence type="ECO:0000256" key="9">
    <source>
        <dbReference type="ARBA" id="ARBA00022801"/>
    </source>
</evidence>
<evidence type="ECO:0000256" key="6">
    <source>
        <dbReference type="ARBA" id="ARBA00022438"/>
    </source>
</evidence>
<dbReference type="GO" id="GO:0006508">
    <property type="term" value="P:proteolysis"/>
    <property type="evidence" value="ECO:0007669"/>
    <property type="project" value="UniProtKB-KW"/>
</dbReference>
<evidence type="ECO:0000256" key="5">
    <source>
        <dbReference type="ARBA" id="ARBA00015611"/>
    </source>
</evidence>
<comment type="caution">
    <text evidence="17">The sequence shown here is derived from an EMBL/GenBank/DDBJ whole genome shotgun (WGS) entry which is preliminary data.</text>
</comment>
<dbReference type="InterPro" id="IPR012778">
    <property type="entry name" value="Pept_M1_aminopeptidase"/>
</dbReference>
<dbReference type="EMBL" id="WLZY01000006">
    <property type="protein sequence ID" value="NDL58805.1"/>
    <property type="molecule type" value="Genomic_DNA"/>
</dbReference>
<dbReference type="InterPro" id="IPR014782">
    <property type="entry name" value="Peptidase_M1_dom"/>
</dbReference>
<dbReference type="PRINTS" id="PR00756">
    <property type="entry name" value="ALADIPTASE"/>
</dbReference>
<dbReference type="InterPro" id="IPR045357">
    <property type="entry name" value="Aminopeptidase_N-like_N"/>
</dbReference>
<organism evidence="17 18">
    <name type="scientific">Phytoactinopolyspora mesophila</name>
    <dbReference type="NCBI Taxonomy" id="2650750"/>
    <lineage>
        <taxon>Bacteria</taxon>
        <taxon>Bacillati</taxon>
        <taxon>Actinomycetota</taxon>
        <taxon>Actinomycetes</taxon>
        <taxon>Jiangellales</taxon>
        <taxon>Jiangellaceae</taxon>
        <taxon>Phytoactinopolyspora</taxon>
    </lineage>
</organism>
<dbReference type="GO" id="GO:0043171">
    <property type="term" value="P:peptide catabolic process"/>
    <property type="evidence" value="ECO:0007669"/>
    <property type="project" value="TreeGrafter"/>
</dbReference>
<dbReference type="AlphaFoldDB" id="A0A7K3M6D0"/>
<comment type="cofactor">
    <cofactor evidence="2">
        <name>Zn(2+)</name>
        <dbReference type="ChEBI" id="CHEBI:29105"/>
    </cofactor>
</comment>
<dbReference type="Pfam" id="PF11838">
    <property type="entry name" value="ERAP1_C"/>
    <property type="match status" value="1"/>
</dbReference>
<evidence type="ECO:0000256" key="4">
    <source>
        <dbReference type="ARBA" id="ARBA00012564"/>
    </source>
</evidence>
<keyword evidence="7" id="KW-0645">Protease</keyword>
<keyword evidence="6 17" id="KW-0031">Aminopeptidase</keyword>
<dbReference type="PANTHER" id="PTHR11533:SF174">
    <property type="entry name" value="PUROMYCIN-SENSITIVE AMINOPEPTIDASE-RELATED"/>
    <property type="match status" value="1"/>
</dbReference>
<dbReference type="Pfam" id="PF17900">
    <property type="entry name" value="Peptidase_M1_N"/>
    <property type="match status" value="1"/>
</dbReference>
<evidence type="ECO:0000256" key="11">
    <source>
        <dbReference type="ARBA" id="ARBA00023049"/>
    </source>
</evidence>
<dbReference type="InterPro" id="IPR001930">
    <property type="entry name" value="Peptidase_M1"/>
</dbReference>
<keyword evidence="9 17" id="KW-0378">Hydrolase</keyword>
<sequence length="852" mass="94836">MTGTNLTRAEARGRAEDVQSSSIEYAVELDLTTGDKTFRSSTTVRFRAEKGTSTWLDLIAPAVHEVTLNGVPLDSAEVFTGSRVTLPKLTKNNELTVVADAAYMRTGEGLHRFVDPVDGEVYLYSQFEVADARRVFACFDQPDLKGTFSFTVDAPAHWVLVSNSPAAEVSDVRDGVRRWRFETTPVMSPYIAAIVAGPYHEVRDEYIGRNGTVPLGLFCRKSLAEHLDPDELFDVTKRGFGFFEDVFGLPYPFAKYDQLFVPEFNAGAMENAGAVTIRDEYVFRSRVTDAAFERRAEVILHELAHMWFGDLVTMKWWDDLWLNESFATWASVLAQSEATRWEESWTTFAVTEKLWALRQDQLPSTHPVSADIRDLEDVQVNFDGITYAKGASVLKQLVAWVGREQFLDGVQAYFTQHAWGNTTLADLFAHLEEQSGRDLSGWGQEWLQTAGVNTLRPAVTMNDGTYASVAIEQTADPSHPTLRSHRVAVGLYDLDDSGRLVRRTRVELDVSGERTNVPELVGEPRAALLLINDDDLTFAKVRLDEVSRQTVVDSIATLPSLPRALCWTAMTDMLRDAELPTRDYVELVLRGIGSESAITVVQHVLQTARMAILLYADPAERMRLSARWVTGLRELASSAEPASDAQLAFTRAWASSVASEEHAADLWALLNGSEDILPGLAVDTDLRWHLLQRLVIIGHASDDDIDAELERDNTASGERHATMARAARPTEQAKLDAWLSAVETDELPNALLTATVQGFAQPEQRTLLLPYVDHYLEAVPRVWAERTNDSAQTIIQGLFPRLLADASTASRVREWLDTVDELPQAARRLVVEGLADLDRALRAQACDREAAP</sequence>
<dbReference type="EC" id="3.4.11.2" evidence="4"/>
<dbReference type="InterPro" id="IPR024571">
    <property type="entry name" value="ERAP1-like_C_dom"/>
</dbReference>
<keyword evidence="8" id="KW-0479">Metal-binding</keyword>
<dbReference type="FunFam" id="2.60.40.1730:FF:000010">
    <property type="entry name" value="Putative aminopeptidase N"/>
    <property type="match status" value="1"/>
</dbReference>
<dbReference type="GO" id="GO:0008270">
    <property type="term" value="F:zinc ion binding"/>
    <property type="evidence" value="ECO:0007669"/>
    <property type="project" value="InterPro"/>
</dbReference>
<accession>A0A7K3M6D0</accession>
<reference evidence="17 18" key="1">
    <citation type="submission" date="2019-11" db="EMBL/GenBank/DDBJ databases">
        <authorList>
            <person name="Li X.-J."/>
            <person name="Feng X.-M."/>
        </authorList>
    </citation>
    <scope>NUCLEOTIDE SEQUENCE [LARGE SCALE GENOMIC DNA]</scope>
    <source>
        <strain evidence="17 18">XMNu-373</strain>
    </source>
</reference>
<keyword evidence="18" id="KW-1185">Reference proteome</keyword>
<keyword evidence="10" id="KW-0862">Zinc</keyword>
<dbReference type="SUPFAM" id="SSF63737">
    <property type="entry name" value="Leukotriene A4 hydrolase N-terminal domain"/>
    <property type="match status" value="1"/>
</dbReference>
<evidence type="ECO:0000256" key="1">
    <source>
        <dbReference type="ARBA" id="ARBA00000098"/>
    </source>
</evidence>
<evidence type="ECO:0000259" key="15">
    <source>
        <dbReference type="Pfam" id="PF11838"/>
    </source>
</evidence>
<comment type="catalytic activity">
    <reaction evidence="1">
        <text>Release of an N-terminal amino acid, Xaa-|-Yaa- from a peptide, amide or arylamide. Xaa is preferably Ala, but may be most amino acids including Pro (slow action). When a terminal hydrophobic residue is followed by a prolyl residue, the two may be released as an intact Xaa-Pro dipeptide.</text>
        <dbReference type="EC" id="3.4.11.2"/>
    </reaction>
</comment>
<proteinExistence type="inferred from homology"/>
<feature type="domain" description="ERAP1-like C-terminal" evidence="15">
    <location>
        <begin position="529"/>
        <end position="837"/>
    </location>
</feature>
<dbReference type="InterPro" id="IPR027268">
    <property type="entry name" value="Peptidase_M4/M1_CTD_sf"/>
</dbReference>
<dbReference type="Pfam" id="PF01433">
    <property type="entry name" value="Peptidase_M1"/>
    <property type="match status" value="1"/>
</dbReference>